<proteinExistence type="predicted"/>
<dbReference type="SUPFAM" id="SSF55681">
    <property type="entry name" value="Class II aaRS and biotin synthetases"/>
    <property type="match status" value="1"/>
</dbReference>
<protein>
    <submittedName>
        <fullName evidence="7">Putative asparaginase like 1</fullName>
    </submittedName>
</protein>
<feature type="domain" description="Aminoacyl-transfer RNA synthetases class-II family profile" evidence="6">
    <location>
        <begin position="101"/>
        <end position="315"/>
    </location>
</feature>
<dbReference type="InterPro" id="IPR006195">
    <property type="entry name" value="aa-tRNA-synth_II"/>
</dbReference>
<dbReference type="InterPro" id="IPR045864">
    <property type="entry name" value="aa-tRNA-synth_II/BPL/LPL"/>
</dbReference>
<keyword evidence="4" id="KW-0648">Protein biosynthesis</keyword>
<accession>A0A6A6XKZ1</accession>
<dbReference type="GO" id="GO:0006421">
    <property type="term" value="P:asparaginyl-tRNA aminoacylation"/>
    <property type="evidence" value="ECO:0007669"/>
    <property type="project" value="TreeGrafter"/>
</dbReference>
<keyword evidence="2" id="KW-0547">Nucleotide-binding</keyword>
<keyword evidence="5" id="KW-0030">Aminoacyl-tRNA synthetase</keyword>
<evidence type="ECO:0000256" key="1">
    <source>
        <dbReference type="ARBA" id="ARBA00022598"/>
    </source>
</evidence>
<keyword evidence="3" id="KW-0067">ATP-binding</keyword>
<dbReference type="GO" id="GO:0004812">
    <property type="term" value="F:aminoacyl-tRNA ligase activity"/>
    <property type="evidence" value="ECO:0007669"/>
    <property type="project" value="UniProtKB-KW"/>
</dbReference>
<organism evidence="7 8">
    <name type="scientific">Melanomma pulvis-pyrius CBS 109.77</name>
    <dbReference type="NCBI Taxonomy" id="1314802"/>
    <lineage>
        <taxon>Eukaryota</taxon>
        <taxon>Fungi</taxon>
        <taxon>Dikarya</taxon>
        <taxon>Ascomycota</taxon>
        <taxon>Pezizomycotina</taxon>
        <taxon>Dothideomycetes</taxon>
        <taxon>Pleosporomycetidae</taxon>
        <taxon>Pleosporales</taxon>
        <taxon>Melanommataceae</taxon>
        <taxon>Melanomma</taxon>
    </lineage>
</organism>
<evidence type="ECO:0000256" key="2">
    <source>
        <dbReference type="ARBA" id="ARBA00022741"/>
    </source>
</evidence>
<sequence>MAPDIRPRKHATVVLSESWYENIFTIQDSLFYSSVSFFKLGVNYKYAFVPDTTKAISFPMGLGTDSQPIPITLLGQQTYLANSMQFALEYSLRIGDGLDGVYYISTSFRGEDSDAMHLNQFYHVECELAGDFDDGISVAERYLVSVISSLLQDQSDTIKTLKPPRIMLEEALRLPEIDQTCWKYVVPDNKAHGRTITRTGEQKLIQHFDGAVWLTEMDHLSVPFYQAYVPSTSRGKARCADPLPGNGEVLGLGERHVSSEEVRIAPKQHEVWETPYRWYLDIRDPNEMRTTGWGTVVERFLAWILRHDDIRGLVMMARMKGTKFLV</sequence>
<dbReference type="EMBL" id="MU001819">
    <property type="protein sequence ID" value="KAF2796904.1"/>
    <property type="molecule type" value="Genomic_DNA"/>
</dbReference>
<evidence type="ECO:0000256" key="4">
    <source>
        <dbReference type="ARBA" id="ARBA00022917"/>
    </source>
</evidence>
<name>A0A6A6XKZ1_9PLEO</name>
<dbReference type="PANTHER" id="PTHR22594:SF34">
    <property type="entry name" value="ASPARAGINE--TRNA LIGASE, MITOCHONDRIAL-RELATED"/>
    <property type="match status" value="1"/>
</dbReference>
<dbReference type="Gene3D" id="3.30.930.10">
    <property type="entry name" value="Bira Bifunctional Protein, Domain 2"/>
    <property type="match status" value="1"/>
</dbReference>
<gene>
    <name evidence="7" type="ORF">K505DRAFT_347601</name>
</gene>
<evidence type="ECO:0000313" key="7">
    <source>
        <dbReference type="EMBL" id="KAF2796904.1"/>
    </source>
</evidence>
<evidence type="ECO:0000259" key="6">
    <source>
        <dbReference type="PROSITE" id="PS50862"/>
    </source>
</evidence>
<dbReference type="InterPro" id="IPR004364">
    <property type="entry name" value="Aa-tRNA-synt_II"/>
</dbReference>
<dbReference type="OrthoDB" id="2262349at2759"/>
<keyword evidence="1" id="KW-0436">Ligase</keyword>
<keyword evidence="8" id="KW-1185">Reference proteome</keyword>
<dbReference type="Pfam" id="PF00152">
    <property type="entry name" value="tRNA-synt_2"/>
    <property type="match status" value="1"/>
</dbReference>
<dbReference type="PROSITE" id="PS50862">
    <property type="entry name" value="AA_TRNA_LIGASE_II"/>
    <property type="match status" value="1"/>
</dbReference>
<dbReference type="PANTHER" id="PTHR22594">
    <property type="entry name" value="ASPARTYL/LYSYL-TRNA SYNTHETASE"/>
    <property type="match status" value="1"/>
</dbReference>
<dbReference type="AlphaFoldDB" id="A0A6A6XKZ1"/>
<dbReference type="GO" id="GO:0005524">
    <property type="term" value="F:ATP binding"/>
    <property type="evidence" value="ECO:0007669"/>
    <property type="project" value="UniProtKB-KW"/>
</dbReference>
<reference evidence="7" key="1">
    <citation type="journal article" date="2020" name="Stud. Mycol.">
        <title>101 Dothideomycetes genomes: a test case for predicting lifestyles and emergence of pathogens.</title>
        <authorList>
            <person name="Haridas S."/>
            <person name="Albert R."/>
            <person name="Binder M."/>
            <person name="Bloem J."/>
            <person name="Labutti K."/>
            <person name="Salamov A."/>
            <person name="Andreopoulos B."/>
            <person name="Baker S."/>
            <person name="Barry K."/>
            <person name="Bills G."/>
            <person name="Bluhm B."/>
            <person name="Cannon C."/>
            <person name="Castanera R."/>
            <person name="Culley D."/>
            <person name="Daum C."/>
            <person name="Ezra D."/>
            <person name="Gonzalez J."/>
            <person name="Henrissat B."/>
            <person name="Kuo A."/>
            <person name="Liang C."/>
            <person name="Lipzen A."/>
            <person name="Lutzoni F."/>
            <person name="Magnuson J."/>
            <person name="Mondo S."/>
            <person name="Nolan M."/>
            <person name="Ohm R."/>
            <person name="Pangilinan J."/>
            <person name="Park H.-J."/>
            <person name="Ramirez L."/>
            <person name="Alfaro M."/>
            <person name="Sun H."/>
            <person name="Tritt A."/>
            <person name="Yoshinaga Y."/>
            <person name="Zwiers L.-H."/>
            <person name="Turgeon B."/>
            <person name="Goodwin S."/>
            <person name="Spatafora J."/>
            <person name="Crous P."/>
            <person name="Grigoriev I."/>
        </authorList>
    </citation>
    <scope>NUCLEOTIDE SEQUENCE</scope>
    <source>
        <strain evidence="7">CBS 109.77</strain>
    </source>
</reference>
<evidence type="ECO:0000256" key="3">
    <source>
        <dbReference type="ARBA" id="ARBA00022840"/>
    </source>
</evidence>
<evidence type="ECO:0000313" key="8">
    <source>
        <dbReference type="Proteomes" id="UP000799757"/>
    </source>
</evidence>
<evidence type="ECO:0000256" key="5">
    <source>
        <dbReference type="ARBA" id="ARBA00023146"/>
    </source>
</evidence>
<dbReference type="Proteomes" id="UP000799757">
    <property type="component" value="Unassembled WGS sequence"/>
</dbReference>